<evidence type="ECO:0000313" key="1">
    <source>
        <dbReference type="EMBL" id="EGK06896.1"/>
    </source>
</evidence>
<name>F5S9Y4_KINKI</name>
<dbReference type="AlphaFoldDB" id="F5S9Y4"/>
<sequence length="53" mass="6065">MTSNGYCKNGKKCRLLDIYACSVTVITLKFRVFYFHCCPNAAKQPQRFLSLAD</sequence>
<gene>
    <name evidence="1" type="ORF">HMPREF0476_2017</name>
</gene>
<keyword evidence="2" id="KW-1185">Reference proteome</keyword>
<dbReference type="Proteomes" id="UP000004207">
    <property type="component" value="Unassembled WGS sequence"/>
</dbReference>
<organism evidence="1 2">
    <name type="scientific">Kingella kingae ATCC 23330</name>
    <dbReference type="NCBI Taxonomy" id="887327"/>
    <lineage>
        <taxon>Bacteria</taxon>
        <taxon>Pseudomonadati</taxon>
        <taxon>Pseudomonadota</taxon>
        <taxon>Betaproteobacteria</taxon>
        <taxon>Neisseriales</taxon>
        <taxon>Neisseriaceae</taxon>
        <taxon>Kingella</taxon>
    </lineage>
</organism>
<protein>
    <submittedName>
        <fullName evidence="1">Uncharacterized protein</fullName>
    </submittedName>
</protein>
<reference evidence="1 2" key="1">
    <citation type="submission" date="2011-04" db="EMBL/GenBank/DDBJ databases">
        <authorList>
            <person name="Muzny D."/>
            <person name="Qin X."/>
            <person name="Deng J."/>
            <person name="Jiang H."/>
            <person name="Liu Y."/>
            <person name="Qu J."/>
            <person name="Song X.-Z."/>
            <person name="Zhang L."/>
            <person name="Thornton R."/>
            <person name="Coyle M."/>
            <person name="Francisco L."/>
            <person name="Jackson L."/>
            <person name="Javaid M."/>
            <person name="Korchina V."/>
            <person name="Kovar C."/>
            <person name="Mata R."/>
            <person name="Mathew T."/>
            <person name="Ngo R."/>
            <person name="Nguyen L."/>
            <person name="Nguyen N."/>
            <person name="Okwuonu G."/>
            <person name="Ongeri F."/>
            <person name="Pham C."/>
            <person name="Simmons D."/>
            <person name="Wilczek-Boney K."/>
            <person name="Hale W."/>
            <person name="Jakkamsetti A."/>
            <person name="Pham P."/>
            <person name="Ruth R."/>
            <person name="San Lucas F."/>
            <person name="Warren J."/>
            <person name="Zhang J."/>
            <person name="Zhao Z."/>
            <person name="Zhou C."/>
            <person name="Zhu D."/>
            <person name="Lee S."/>
            <person name="Bess C."/>
            <person name="Blankenburg K."/>
            <person name="Forbes L."/>
            <person name="Fu Q."/>
            <person name="Gubbala S."/>
            <person name="Hirani K."/>
            <person name="Jayaseelan J.C."/>
            <person name="Lara F."/>
            <person name="Munidasa M."/>
            <person name="Palculict T."/>
            <person name="Patil S."/>
            <person name="Pu L.-L."/>
            <person name="Saada N."/>
            <person name="Tang L."/>
            <person name="Weissenberger G."/>
            <person name="Zhu Y."/>
            <person name="Hemphill L."/>
            <person name="Shang Y."/>
            <person name="Youmans B."/>
            <person name="Ayvaz T."/>
            <person name="Ross M."/>
            <person name="Santibanez J."/>
            <person name="Aqrawi P."/>
            <person name="Gross S."/>
            <person name="Joshi V."/>
            <person name="Fowler G."/>
            <person name="Nazareth L."/>
            <person name="Reid J."/>
            <person name="Worley K."/>
            <person name="Petrosino J."/>
            <person name="Highlander S."/>
            <person name="Gibbs R."/>
        </authorList>
    </citation>
    <scope>NUCLEOTIDE SEQUENCE [LARGE SCALE GENOMIC DNA]</scope>
    <source>
        <strain evidence="1 2">ATCC 23330</strain>
    </source>
</reference>
<dbReference type="EMBL" id="AFHS01000070">
    <property type="protein sequence ID" value="EGK06896.1"/>
    <property type="molecule type" value="Genomic_DNA"/>
</dbReference>
<comment type="caution">
    <text evidence="1">The sequence shown here is derived from an EMBL/GenBank/DDBJ whole genome shotgun (WGS) entry which is preliminary data.</text>
</comment>
<dbReference type="HOGENOM" id="CLU_3062440_0_0_4"/>
<evidence type="ECO:0000313" key="2">
    <source>
        <dbReference type="Proteomes" id="UP000004207"/>
    </source>
</evidence>
<accession>F5S9Y4</accession>
<proteinExistence type="predicted"/>